<proteinExistence type="predicted"/>
<protein>
    <submittedName>
        <fullName evidence="1">Uncharacterized protein</fullName>
    </submittedName>
</protein>
<gene>
    <name evidence="1" type="ORF">BCO_0011003</name>
</gene>
<reference evidence="1" key="1">
    <citation type="submission" date="2013-04" db="EMBL/GenBank/DDBJ databases">
        <title>Comparative Genomics of Relapsing Fever Spirochetes.</title>
        <authorList>
            <person name="Schwan T.G."/>
            <person name="Raffel S.J."/>
            <person name="Porcella S.F."/>
            <person name="Martens C.A."/>
            <person name="Bruno D.P."/>
            <person name="Ricklefs S.M."/>
            <person name="Barbian K.B."/>
        </authorList>
    </citation>
    <scope>NUCLEOTIDE SEQUENCE</scope>
    <source>
        <strain evidence="1">Co53</strain>
        <plasmid evidence="1">unnamed</plasmid>
    </source>
</reference>
<accession>W5SXZ7</accession>
<dbReference type="HOGENOM" id="CLU_170886_0_0_12"/>
<dbReference type="AlphaFoldDB" id="W5SXZ7"/>
<dbReference type="RefSeq" id="WP_025408937.1">
    <property type="nucleotide sequence ID" value="NZ_CP005770.1"/>
</dbReference>
<geneLocation type="plasmid" evidence="1">
    <name>unnamed</name>
</geneLocation>
<sequence length="116" mass="13539">MGKVIFKSEILKEMIRNSNDFEDILFNRKDEYGDIMFENLNNQGFTIGNAKWCLDVFLGFCKEDYEEAFECGITKINKNSIFVNKSFKLSMFLDRMLCLFDDVMRLGVLMDSLNIG</sequence>
<name>W5SXZ7_9SPIR</name>
<evidence type="ECO:0000313" key="1">
    <source>
        <dbReference type="EMBL" id="AHH11747.1"/>
    </source>
</evidence>
<dbReference type="EMBL" id="CP005770">
    <property type="protein sequence ID" value="AHH11747.1"/>
    <property type="molecule type" value="Genomic_DNA"/>
</dbReference>
<keyword evidence="1" id="KW-0614">Plasmid</keyword>
<organism evidence="1">
    <name type="scientific">Borrelia coriaceae ATCC 43381</name>
    <dbReference type="NCBI Taxonomy" id="1408429"/>
    <lineage>
        <taxon>Bacteria</taxon>
        <taxon>Pseudomonadati</taxon>
        <taxon>Spirochaetota</taxon>
        <taxon>Spirochaetia</taxon>
        <taxon>Spirochaetales</taxon>
        <taxon>Borreliaceae</taxon>
        <taxon>Borrelia</taxon>
    </lineage>
</organism>